<name>A0ABV5Z053_9ACTN</name>
<keyword evidence="3" id="KW-1185">Reference proteome</keyword>
<evidence type="ECO:0000313" key="2">
    <source>
        <dbReference type="EMBL" id="MFB9840658.1"/>
    </source>
</evidence>
<dbReference type="EMBL" id="JBHLZP010001239">
    <property type="protein sequence ID" value="MFB9840658.1"/>
    <property type="molecule type" value="Genomic_DNA"/>
</dbReference>
<feature type="domain" description="Bacterial transcriptional activator" evidence="1">
    <location>
        <begin position="1"/>
        <end position="38"/>
    </location>
</feature>
<dbReference type="PANTHER" id="PTHR47691">
    <property type="entry name" value="REGULATOR-RELATED"/>
    <property type="match status" value="1"/>
</dbReference>
<feature type="non-terminal residue" evidence="2">
    <location>
        <position position="1"/>
    </location>
</feature>
<sequence length="227" mass="23992">QGRQAEALARYERVRETLADVLGTDPGAALRERHLRLLRAEPPADAVQTRPGHLPAPLTSFVGRDDDLARIDTLFAAGRLVTVLGPGGAGKTRLAVSPARRHEYPDGAWMIDLASVTEPAKVGAAVLAGIGVRGGAMFEARMRVEGDELDVLADRLGGRESLLLVDNCEHLIDAVAHLVAALLSRCPGLHVLATSREPLSVDGEALVPLGPLALPGLDDGVEQARRV</sequence>
<dbReference type="Gene3D" id="3.40.50.300">
    <property type="entry name" value="P-loop containing nucleotide triphosphate hydrolases"/>
    <property type="match status" value="1"/>
</dbReference>
<dbReference type="Proteomes" id="UP001589627">
    <property type="component" value="Unassembled WGS sequence"/>
</dbReference>
<dbReference type="InterPro" id="IPR005158">
    <property type="entry name" value="BTAD"/>
</dbReference>
<organism evidence="2 3">
    <name type="scientific">Actinoallomurus acaciae</name>
    <dbReference type="NCBI Taxonomy" id="502577"/>
    <lineage>
        <taxon>Bacteria</taxon>
        <taxon>Bacillati</taxon>
        <taxon>Actinomycetota</taxon>
        <taxon>Actinomycetes</taxon>
        <taxon>Streptosporangiales</taxon>
        <taxon>Thermomonosporaceae</taxon>
        <taxon>Actinoallomurus</taxon>
    </lineage>
</organism>
<evidence type="ECO:0000259" key="1">
    <source>
        <dbReference type="Pfam" id="PF03704"/>
    </source>
</evidence>
<dbReference type="RefSeq" id="WP_378213879.1">
    <property type="nucleotide sequence ID" value="NZ_JBHLZP010001239.1"/>
</dbReference>
<dbReference type="Gene3D" id="1.25.40.10">
    <property type="entry name" value="Tetratricopeptide repeat domain"/>
    <property type="match status" value="1"/>
</dbReference>
<proteinExistence type="predicted"/>
<protein>
    <submittedName>
        <fullName evidence="2">BTAD domain-containing putative transcriptional regulator</fullName>
    </submittedName>
</protein>
<dbReference type="SUPFAM" id="SSF52540">
    <property type="entry name" value="P-loop containing nucleoside triphosphate hydrolases"/>
    <property type="match status" value="1"/>
</dbReference>
<evidence type="ECO:0000313" key="3">
    <source>
        <dbReference type="Proteomes" id="UP001589627"/>
    </source>
</evidence>
<dbReference type="InterPro" id="IPR011990">
    <property type="entry name" value="TPR-like_helical_dom_sf"/>
</dbReference>
<dbReference type="PANTHER" id="PTHR47691:SF3">
    <property type="entry name" value="HTH-TYPE TRANSCRIPTIONAL REGULATOR RV0890C-RELATED"/>
    <property type="match status" value="1"/>
</dbReference>
<comment type="caution">
    <text evidence="2">The sequence shown here is derived from an EMBL/GenBank/DDBJ whole genome shotgun (WGS) entry which is preliminary data.</text>
</comment>
<reference evidence="2 3" key="1">
    <citation type="submission" date="2024-09" db="EMBL/GenBank/DDBJ databases">
        <authorList>
            <person name="Sun Q."/>
            <person name="Mori K."/>
        </authorList>
    </citation>
    <scope>NUCLEOTIDE SEQUENCE [LARGE SCALE GENOMIC DNA]</scope>
    <source>
        <strain evidence="2 3">TBRC 0563</strain>
    </source>
</reference>
<gene>
    <name evidence="2" type="ORF">ACFFNX_51840</name>
</gene>
<dbReference type="SUPFAM" id="SSF48452">
    <property type="entry name" value="TPR-like"/>
    <property type="match status" value="1"/>
</dbReference>
<dbReference type="Pfam" id="PF03704">
    <property type="entry name" value="BTAD"/>
    <property type="match status" value="1"/>
</dbReference>
<feature type="non-terminal residue" evidence="2">
    <location>
        <position position="227"/>
    </location>
</feature>
<dbReference type="InterPro" id="IPR027417">
    <property type="entry name" value="P-loop_NTPase"/>
</dbReference>
<accession>A0ABV5Z053</accession>